<organism evidence="5 6">
    <name type="scientific">Paenibacillus auburnensis</name>
    <dbReference type="NCBI Taxonomy" id="2905649"/>
    <lineage>
        <taxon>Bacteria</taxon>
        <taxon>Bacillati</taxon>
        <taxon>Bacillota</taxon>
        <taxon>Bacilli</taxon>
        <taxon>Bacillales</taxon>
        <taxon>Paenibacillaceae</taxon>
        <taxon>Paenibacillus</taxon>
    </lineage>
</organism>
<dbReference type="Gene3D" id="1.10.10.60">
    <property type="entry name" value="Homeodomain-like"/>
    <property type="match status" value="2"/>
</dbReference>
<dbReference type="Pfam" id="PF12833">
    <property type="entry name" value="HTH_18"/>
    <property type="match status" value="1"/>
</dbReference>
<dbReference type="PANTHER" id="PTHR43280">
    <property type="entry name" value="ARAC-FAMILY TRANSCRIPTIONAL REGULATOR"/>
    <property type="match status" value="1"/>
</dbReference>
<dbReference type="Pfam" id="PF02311">
    <property type="entry name" value="AraC_binding"/>
    <property type="match status" value="1"/>
</dbReference>
<dbReference type="Gene3D" id="2.60.120.10">
    <property type="entry name" value="Jelly Rolls"/>
    <property type="match status" value="1"/>
</dbReference>
<feature type="domain" description="HTH araC/xylS-type" evidence="4">
    <location>
        <begin position="180"/>
        <end position="277"/>
    </location>
</feature>
<dbReference type="Proteomes" id="UP000838324">
    <property type="component" value="Unassembled WGS sequence"/>
</dbReference>
<keyword evidence="3" id="KW-0804">Transcription</keyword>
<evidence type="ECO:0000313" key="5">
    <source>
        <dbReference type="EMBL" id="CAH1195348.1"/>
    </source>
</evidence>
<evidence type="ECO:0000256" key="1">
    <source>
        <dbReference type="ARBA" id="ARBA00023015"/>
    </source>
</evidence>
<evidence type="ECO:0000259" key="4">
    <source>
        <dbReference type="PROSITE" id="PS01124"/>
    </source>
</evidence>
<proteinExistence type="predicted"/>
<dbReference type="SUPFAM" id="SSF51215">
    <property type="entry name" value="Regulatory protein AraC"/>
    <property type="match status" value="1"/>
</dbReference>
<gene>
    <name evidence="5" type="primary">rhaS_6</name>
    <name evidence="5" type="ORF">PAECIP111892_02021</name>
</gene>
<keyword evidence="6" id="KW-1185">Reference proteome</keyword>
<dbReference type="InterPro" id="IPR003313">
    <property type="entry name" value="AraC-bd"/>
</dbReference>
<dbReference type="EMBL" id="CAKMMG010000001">
    <property type="protein sequence ID" value="CAH1195348.1"/>
    <property type="molecule type" value="Genomic_DNA"/>
</dbReference>
<dbReference type="InterPro" id="IPR018060">
    <property type="entry name" value="HTH_AraC"/>
</dbReference>
<dbReference type="SUPFAM" id="SSF46689">
    <property type="entry name" value="Homeodomain-like"/>
    <property type="match status" value="2"/>
</dbReference>
<comment type="caution">
    <text evidence="5">The sequence shown here is derived from an EMBL/GenBank/DDBJ whole genome shotgun (WGS) entry which is preliminary data.</text>
</comment>
<evidence type="ECO:0000256" key="3">
    <source>
        <dbReference type="ARBA" id="ARBA00023163"/>
    </source>
</evidence>
<name>A0ABM9BXA7_9BACL</name>
<dbReference type="InterPro" id="IPR009057">
    <property type="entry name" value="Homeodomain-like_sf"/>
</dbReference>
<dbReference type="PROSITE" id="PS00041">
    <property type="entry name" value="HTH_ARAC_FAMILY_1"/>
    <property type="match status" value="1"/>
</dbReference>
<accession>A0ABM9BXA7</accession>
<dbReference type="InterPro" id="IPR037923">
    <property type="entry name" value="HTH-like"/>
</dbReference>
<dbReference type="InterPro" id="IPR014710">
    <property type="entry name" value="RmlC-like_jellyroll"/>
</dbReference>
<sequence length="284" mass="32313">MKHAEYYQVFDGDILAGIGNSPVSPTRDFHIHDHYEIFLFLGGKVNGFVDQYSYPLQRGDVLLFNNHEIHKIINLSSEPYERLTIHFKSPLVYPFCTAGTNLLACFQNRQPGEHNLAHLDEPKLTEYMDLSLRLIDLLEHPKYGSEVLALTYLIQLLVLVGELYSHTRYAIPSIISSHIQSAMSYIDNHLHMNLSLEQIAAELGTDKYYLSHMFKQQTGGTIYRYVLLKKIALAKQLLTAGTSVSDTCYQTGFNDYANFIRTFKNITGVPPGKYGKQTEKQDGI</sequence>
<evidence type="ECO:0000313" key="6">
    <source>
        <dbReference type="Proteomes" id="UP000838324"/>
    </source>
</evidence>
<dbReference type="SMART" id="SM00342">
    <property type="entry name" value="HTH_ARAC"/>
    <property type="match status" value="1"/>
</dbReference>
<protein>
    <submittedName>
        <fullName evidence="5">HTH-type transcriptional activator RhaS</fullName>
    </submittedName>
</protein>
<dbReference type="RefSeq" id="WP_236332404.1">
    <property type="nucleotide sequence ID" value="NZ_CAKMMG010000001.1"/>
</dbReference>
<keyword evidence="2" id="KW-0238">DNA-binding</keyword>
<evidence type="ECO:0000256" key="2">
    <source>
        <dbReference type="ARBA" id="ARBA00023125"/>
    </source>
</evidence>
<dbReference type="PROSITE" id="PS01124">
    <property type="entry name" value="HTH_ARAC_FAMILY_2"/>
    <property type="match status" value="1"/>
</dbReference>
<dbReference type="PANTHER" id="PTHR43280:SF34">
    <property type="entry name" value="ARAC-FAMILY TRANSCRIPTIONAL REGULATOR"/>
    <property type="match status" value="1"/>
</dbReference>
<keyword evidence="1" id="KW-0805">Transcription regulation</keyword>
<reference evidence="5" key="1">
    <citation type="submission" date="2022-01" db="EMBL/GenBank/DDBJ databases">
        <authorList>
            <person name="Criscuolo A."/>
        </authorList>
    </citation>
    <scope>NUCLEOTIDE SEQUENCE</scope>
    <source>
        <strain evidence="5">CIP111892</strain>
    </source>
</reference>
<dbReference type="InterPro" id="IPR018062">
    <property type="entry name" value="HTH_AraC-typ_CS"/>
</dbReference>